<dbReference type="Proteomes" id="UP000237310">
    <property type="component" value="Unassembled WGS sequence"/>
</dbReference>
<dbReference type="OrthoDB" id="1308937at2"/>
<evidence type="ECO:0008006" key="3">
    <source>
        <dbReference type="Google" id="ProtNLM"/>
    </source>
</evidence>
<reference evidence="1 2" key="1">
    <citation type="submission" date="2018-01" db="EMBL/GenBank/DDBJ databases">
        <authorList>
            <person name="Gaut B.S."/>
            <person name="Morton B.R."/>
            <person name="Clegg M.T."/>
            <person name="Duvall M.R."/>
        </authorList>
    </citation>
    <scope>NUCLEOTIDE SEQUENCE [LARGE SCALE GENOMIC DNA]</scope>
    <source>
        <strain evidence="1 2">HR-AY</strain>
    </source>
</reference>
<organism evidence="1 2">
    <name type="scientific">Flavobacterium alvei</name>
    <dbReference type="NCBI Taxonomy" id="2080416"/>
    <lineage>
        <taxon>Bacteria</taxon>
        <taxon>Pseudomonadati</taxon>
        <taxon>Bacteroidota</taxon>
        <taxon>Flavobacteriia</taxon>
        <taxon>Flavobacteriales</taxon>
        <taxon>Flavobacteriaceae</taxon>
        <taxon>Flavobacterium</taxon>
    </lineage>
</organism>
<gene>
    <name evidence="1" type="ORF">C3L50_01470</name>
</gene>
<dbReference type="AlphaFoldDB" id="A0A2S5AGD4"/>
<comment type="caution">
    <text evidence="1">The sequence shown here is derived from an EMBL/GenBank/DDBJ whole genome shotgun (WGS) entry which is preliminary data.</text>
</comment>
<evidence type="ECO:0000313" key="1">
    <source>
        <dbReference type="EMBL" id="POY41217.1"/>
    </source>
</evidence>
<dbReference type="EMBL" id="PQVG01000001">
    <property type="protein sequence ID" value="POY41217.1"/>
    <property type="molecule type" value="Genomic_DNA"/>
</dbReference>
<name>A0A2S5AGD4_9FLAO</name>
<keyword evidence="2" id="KW-1185">Reference proteome</keyword>
<evidence type="ECO:0000313" key="2">
    <source>
        <dbReference type="Proteomes" id="UP000237310"/>
    </source>
</evidence>
<protein>
    <recommendedName>
        <fullName evidence="3">Glycosyl transferase family 1</fullName>
    </recommendedName>
</protein>
<dbReference type="RefSeq" id="WP_103804277.1">
    <property type="nucleotide sequence ID" value="NZ_PQVG01000001.1"/>
</dbReference>
<sequence length="406" mass="46764">MKFLIIEQDLRIWGTSQGIISRSFLAKLKTAFPQSIIDVVYIKQENSEDQLDLLPIDAIETHIVNLKTPFFTKWFNKIYWRVFHQSLLVEHIHKQYANIIAKIDYQKYDHIFIRSAGINHEVILAAKDLPILKKAIVNFHDPYPLFWYAGTQSPLTNLELFKFKKMLEVVSQSKTCMSSAQLMADDMQYLYGSRKKIYHLPHQYDASVFDLSDVSTVLKKNRKILISYHGAIMFGRNIEILLDTYIDLIENNAVYKENTEFVLRLKGVDLKKMAQKYSETPNIQVLGMVSFSNSCFEQSHEADINVILENGPIYSNTLVGKAPFLAATGKPVFVLAPERSEMRSLLKDNQYIASYSDAAEIKSKLENLIQNRLNSDEAVYPFEDYFSDENFKIHLDAILFAKGGEN</sequence>
<accession>A0A2S5AGD4</accession>
<dbReference type="SUPFAM" id="SSF53756">
    <property type="entry name" value="UDP-Glycosyltransferase/glycogen phosphorylase"/>
    <property type="match status" value="1"/>
</dbReference>
<proteinExistence type="predicted"/>